<dbReference type="RefSeq" id="XP_044545714.1">
    <property type="nucleotide sequence ID" value="XM_044698129.1"/>
</dbReference>
<organism evidence="2 3">
    <name type="scientific">Naegleria lovaniensis</name>
    <name type="common">Amoeba</name>
    <dbReference type="NCBI Taxonomy" id="51637"/>
    <lineage>
        <taxon>Eukaryota</taxon>
        <taxon>Discoba</taxon>
        <taxon>Heterolobosea</taxon>
        <taxon>Tetramitia</taxon>
        <taxon>Eutetramitia</taxon>
        <taxon>Vahlkampfiidae</taxon>
        <taxon>Naegleria</taxon>
    </lineage>
</organism>
<protein>
    <submittedName>
        <fullName evidence="2">Uncharacterized protein</fullName>
    </submittedName>
</protein>
<dbReference type="EMBL" id="PYSW02000032">
    <property type="protein sequence ID" value="KAG2378452.1"/>
    <property type="molecule type" value="Genomic_DNA"/>
</dbReference>
<gene>
    <name evidence="2" type="ORF">C9374_008091</name>
</gene>
<feature type="compositionally biased region" description="Polar residues" evidence="1">
    <location>
        <begin position="370"/>
        <end position="407"/>
    </location>
</feature>
<feature type="region of interest" description="Disordered" evidence="1">
    <location>
        <begin position="313"/>
        <end position="415"/>
    </location>
</feature>
<evidence type="ECO:0000313" key="3">
    <source>
        <dbReference type="Proteomes" id="UP000816034"/>
    </source>
</evidence>
<comment type="caution">
    <text evidence="2">The sequence shown here is derived from an EMBL/GenBank/DDBJ whole genome shotgun (WGS) entry which is preliminary data.</text>
</comment>
<evidence type="ECO:0000313" key="2">
    <source>
        <dbReference type="EMBL" id="KAG2378452.1"/>
    </source>
</evidence>
<dbReference type="GeneID" id="68100545"/>
<dbReference type="AlphaFoldDB" id="A0AA88GJE4"/>
<reference evidence="2 3" key="1">
    <citation type="journal article" date="2018" name="BMC Genomics">
        <title>The genome of Naegleria lovaniensis, the basis for a comparative approach to unravel pathogenicity factors of the human pathogenic amoeba N. fowleri.</title>
        <authorList>
            <person name="Liechti N."/>
            <person name="Schurch N."/>
            <person name="Bruggmann R."/>
            <person name="Wittwer M."/>
        </authorList>
    </citation>
    <scope>NUCLEOTIDE SEQUENCE [LARGE SCALE GENOMIC DNA]</scope>
    <source>
        <strain evidence="2 3">ATCC 30569</strain>
    </source>
</reference>
<sequence>MPSKKPEYLDPLLLPSFTFYPMRFKKSNLINHDDDEECMMNGQLLALQKLERGTNTSFTMFNKMNMETGQVEKIEPGPDSLKFTFTCDRCKMENHDEWMYMAFLVGVEKKKRMSLWQCQTDCKYSHTPIGSLNRKPDTNTYEYLIFKKLIEKSSKLVARPYFHEPKKKTSDFSIVTVGNVKHGDNLVELKLDTNHIKRKPTGKTGIAITIYKRMDEGIVVNGDFKFDYYQSEGILYLGEDRLKEMVNEDFGDGAETEEEQVDENTFNFGVNNHHHGSNAPSAHSAVVDQMTQHENNHVELSLTPKKQLQASTVENTGKQNVPSKTATLTTSDLNNNKELVTTSSSASEGTQVQRERRRTHILRLLHDTQRPQNLSHQQLTSSHTSAESSNDQPRGTSTTVQNHSIESVNEEEETTENLKNIVMDMNKRLQHATQSCSRLKTIIEKLNMDNMKLREEADSNHKEMLELLEENTMLKTKNNELQTKNNSLRTQISKLKMELEANKRSLHEKEQEMNDFKDSNISRRNGNELFMHQNQLKVEEGRNHVRRETKYQQQNMGSLLEGKYNIPHQTTKRLSLSKNQVAYEYEPSSKKSKGCEEKLVSFKDSKLPMNVNEVVTIESDTDS</sequence>
<keyword evidence="3" id="KW-1185">Reference proteome</keyword>
<name>A0AA88GJE4_NAELO</name>
<dbReference type="Proteomes" id="UP000816034">
    <property type="component" value="Unassembled WGS sequence"/>
</dbReference>
<accession>A0AA88GJE4</accession>
<proteinExistence type="predicted"/>
<evidence type="ECO:0000256" key="1">
    <source>
        <dbReference type="SAM" id="MobiDB-lite"/>
    </source>
</evidence>
<feature type="compositionally biased region" description="Polar residues" evidence="1">
    <location>
        <begin position="313"/>
        <end position="352"/>
    </location>
</feature>